<sequence>MPQRQEILEQIAKLDPVEFEGLVIDLFFAKMLPHPFWTRGGSHAEDYSSIVATPKVCGGSARLIRTRIPVWTLERMRQLGFTEADILQSFPTLQALDLVQAWAYVAQHRQEIEQEILENEEN</sequence>
<evidence type="ECO:0000313" key="2">
    <source>
        <dbReference type="Proteomes" id="UP000004358"/>
    </source>
</evidence>
<dbReference type="STRING" id="314230.DSM3645_05465"/>
<name>A3ZTY5_9BACT</name>
<dbReference type="Proteomes" id="UP000004358">
    <property type="component" value="Unassembled WGS sequence"/>
</dbReference>
<evidence type="ECO:0008006" key="3">
    <source>
        <dbReference type="Google" id="ProtNLM"/>
    </source>
</evidence>
<organism evidence="1 2">
    <name type="scientific">Blastopirellula marina DSM 3645</name>
    <dbReference type="NCBI Taxonomy" id="314230"/>
    <lineage>
        <taxon>Bacteria</taxon>
        <taxon>Pseudomonadati</taxon>
        <taxon>Planctomycetota</taxon>
        <taxon>Planctomycetia</taxon>
        <taxon>Pirellulales</taxon>
        <taxon>Pirellulaceae</taxon>
        <taxon>Blastopirellula</taxon>
    </lineage>
</organism>
<dbReference type="Pfam" id="PF04255">
    <property type="entry name" value="DUF433"/>
    <property type="match status" value="1"/>
</dbReference>
<evidence type="ECO:0000313" key="1">
    <source>
        <dbReference type="EMBL" id="EAQ80045.1"/>
    </source>
</evidence>
<dbReference type="AlphaFoldDB" id="A3ZTY5"/>
<dbReference type="Gene3D" id="1.10.10.10">
    <property type="entry name" value="Winged helix-like DNA-binding domain superfamily/Winged helix DNA-binding domain"/>
    <property type="match status" value="1"/>
</dbReference>
<dbReference type="HOGENOM" id="CLU_2022262_0_0_0"/>
<dbReference type="SUPFAM" id="SSF46689">
    <property type="entry name" value="Homeodomain-like"/>
    <property type="match status" value="1"/>
</dbReference>
<dbReference type="PANTHER" id="PTHR34849:SF4">
    <property type="entry name" value="SLR1209 PROTEIN"/>
    <property type="match status" value="1"/>
</dbReference>
<gene>
    <name evidence="1" type="ORF">DSM3645_05465</name>
</gene>
<dbReference type="eggNOG" id="COG2442">
    <property type="taxonomic scope" value="Bacteria"/>
</dbReference>
<dbReference type="InterPro" id="IPR036388">
    <property type="entry name" value="WH-like_DNA-bd_sf"/>
</dbReference>
<dbReference type="InterPro" id="IPR009057">
    <property type="entry name" value="Homeodomain-like_sf"/>
</dbReference>
<protein>
    <recommendedName>
        <fullName evidence="3">DUF433 domain-containing protein</fullName>
    </recommendedName>
</protein>
<dbReference type="OrthoDB" id="288721at2"/>
<proteinExistence type="predicted"/>
<dbReference type="RefSeq" id="WP_002654689.1">
    <property type="nucleotide sequence ID" value="NZ_CH672377.1"/>
</dbReference>
<dbReference type="EMBL" id="AANZ01000011">
    <property type="protein sequence ID" value="EAQ80045.1"/>
    <property type="molecule type" value="Genomic_DNA"/>
</dbReference>
<reference evidence="1 2" key="1">
    <citation type="submission" date="2006-02" db="EMBL/GenBank/DDBJ databases">
        <authorList>
            <person name="Amann R."/>
            <person name="Ferriera S."/>
            <person name="Johnson J."/>
            <person name="Kravitz S."/>
            <person name="Halpern A."/>
            <person name="Remington K."/>
            <person name="Beeson K."/>
            <person name="Tran B."/>
            <person name="Rogers Y.-H."/>
            <person name="Friedman R."/>
            <person name="Venter J.C."/>
        </authorList>
    </citation>
    <scope>NUCLEOTIDE SEQUENCE [LARGE SCALE GENOMIC DNA]</scope>
    <source>
        <strain evidence="1 2">DSM 3645</strain>
    </source>
</reference>
<dbReference type="InterPro" id="IPR007367">
    <property type="entry name" value="DUF433"/>
</dbReference>
<comment type="caution">
    <text evidence="1">The sequence shown here is derived from an EMBL/GenBank/DDBJ whole genome shotgun (WGS) entry which is preliminary data.</text>
</comment>
<accession>A3ZTY5</accession>
<dbReference type="PANTHER" id="PTHR34849">
    <property type="entry name" value="SSL5025 PROTEIN"/>
    <property type="match status" value="1"/>
</dbReference>